<dbReference type="InterPro" id="IPR023286">
    <property type="entry name" value="ABATE_dom_sf"/>
</dbReference>
<name>A0ABW7XPL3_9MICO</name>
<evidence type="ECO:0000256" key="1">
    <source>
        <dbReference type="SAM" id="MobiDB-lite"/>
    </source>
</evidence>
<dbReference type="InterPro" id="IPR010852">
    <property type="entry name" value="ABATE"/>
</dbReference>
<feature type="compositionally biased region" description="Low complexity" evidence="1">
    <location>
        <begin position="222"/>
        <end position="233"/>
    </location>
</feature>
<dbReference type="EMBL" id="JBIRYI010000014">
    <property type="protein sequence ID" value="MFI2489482.1"/>
    <property type="molecule type" value="Genomic_DNA"/>
</dbReference>
<proteinExistence type="predicted"/>
<dbReference type="PANTHER" id="PTHR35525:SF3">
    <property type="entry name" value="BLL6575 PROTEIN"/>
    <property type="match status" value="1"/>
</dbReference>
<gene>
    <name evidence="3" type="ORF">ACH47X_21395</name>
</gene>
<organism evidence="3 4">
    <name type="scientific">Promicromonospora kroppenstedtii</name>
    <dbReference type="NCBI Taxonomy" id="440482"/>
    <lineage>
        <taxon>Bacteria</taxon>
        <taxon>Bacillati</taxon>
        <taxon>Actinomycetota</taxon>
        <taxon>Actinomycetes</taxon>
        <taxon>Micrococcales</taxon>
        <taxon>Promicromonosporaceae</taxon>
        <taxon>Promicromonospora</taxon>
    </lineage>
</organism>
<dbReference type="Proteomes" id="UP001611580">
    <property type="component" value="Unassembled WGS sequence"/>
</dbReference>
<dbReference type="SUPFAM" id="SSF160904">
    <property type="entry name" value="Jann2411-like"/>
    <property type="match status" value="2"/>
</dbReference>
<feature type="domain" description="Zinc finger CGNR" evidence="2">
    <location>
        <begin position="177"/>
        <end position="219"/>
    </location>
</feature>
<dbReference type="InterPro" id="IPR021005">
    <property type="entry name" value="Znf_CGNR"/>
</dbReference>
<dbReference type="Pfam" id="PF07336">
    <property type="entry name" value="ABATE"/>
    <property type="match status" value="1"/>
</dbReference>
<accession>A0ABW7XPL3</accession>
<keyword evidence="4" id="KW-1185">Reference proteome</keyword>
<feature type="region of interest" description="Disordered" evidence="1">
    <location>
        <begin position="213"/>
        <end position="233"/>
    </location>
</feature>
<protein>
    <submittedName>
        <fullName evidence="3">CGNR zinc finger domain-containing protein</fullName>
    </submittedName>
</protein>
<dbReference type="Gene3D" id="1.10.3300.10">
    <property type="entry name" value="Jann2411-like domain"/>
    <property type="match status" value="1"/>
</dbReference>
<sequence>MNHAFPCGTLALDFLGTLRARRNPVPAEKLATPELLDDWFVESGMLDAAPHADGADLAAAVELRESLYLLVEDRLGGRAALAAAASAAAADLAGQAGPADTGDRVEPADPAALAAAVEVLNRYAAEPPVTVRLEVAGGAGAGDAAASIRRTGTAAQGLAAVAREAVEILGGPDAALLRECGRPECTQVYLDRSRGHRREWCAMRTCGNRVKVSAYRSRHRTSTPTPTPTMSHA</sequence>
<evidence type="ECO:0000313" key="4">
    <source>
        <dbReference type="Proteomes" id="UP001611580"/>
    </source>
</evidence>
<reference evidence="3 4" key="1">
    <citation type="submission" date="2024-10" db="EMBL/GenBank/DDBJ databases">
        <title>The Natural Products Discovery Center: Release of the First 8490 Sequenced Strains for Exploring Actinobacteria Biosynthetic Diversity.</title>
        <authorList>
            <person name="Kalkreuter E."/>
            <person name="Kautsar S.A."/>
            <person name="Yang D."/>
            <person name="Bader C.D."/>
            <person name="Teijaro C.N."/>
            <person name="Fluegel L."/>
            <person name="Davis C.M."/>
            <person name="Simpson J.R."/>
            <person name="Lauterbach L."/>
            <person name="Steele A.D."/>
            <person name="Gui C."/>
            <person name="Meng S."/>
            <person name="Li G."/>
            <person name="Viehrig K."/>
            <person name="Ye F."/>
            <person name="Su P."/>
            <person name="Kiefer A.F."/>
            <person name="Nichols A."/>
            <person name="Cepeda A.J."/>
            <person name="Yan W."/>
            <person name="Fan B."/>
            <person name="Jiang Y."/>
            <person name="Adhikari A."/>
            <person name="Zheng C.-J."/>
            <person name="Schuster L."/>
            <person name="Cowan T.M."/>
            <person name="Smanski M.J."/>
            <person name="Chevrette M.G."/>
            <person name="De Carvalho L.P.S."/>
            <person name="Shen B."/>
        </authorList>
    </citation>
    <scope>NUCLEOTIDE SEQUENCE [LARGE SCALE GENOMIC DNA]</scope>
    <source>
        <strain evidence="3 4">NPDC019481</strain>
    </source>
</reference>
<dbReference type="Pfam" id="PF11706">
    <property type="entry name" value="zf-CGNR"/>
    <property type="match status" value="1"/>
</dbReference>
<dbReference type="PANTHER" id="PTHR35525">
    <property type="entry name" value="BLL6575 PROTEIN"/>
    <property type="match status" value="1"/>
</dbReference>
<dbReference type="RefSeq" id="WP_397406755.1">
    <property type="nucleotide sequence ID" value="NZ_JBIRYI010000014.1"/>
</dbReference>
<evidence type="ECO:0000313" key="3">
    <source>
        <dbReference type="EMBL" id="MFI2489482.1"/>
    </source>
</evidence>
<comment type="caution">
    <text evidence="3">The sequence shown here is derived from an EMBL/GenBank/DDBJ whole genome shotgun (WGS) entry which is preliminary data.</text>
</comment>
<evidence type="ECO:0000259" key="2">
    <source>
        <dbReference type="Pfam" id="PF11706"/>
    </source>
</evidence>